<reference evidence="2 3" key="1">
    <citation type="submission" date="2016-10" db="EMBL/GenBank/DDBJ databases">
        <authorList>
            <person name="de Groot N.N."/>
        </authorList>
    </citation>
    <scope>NUCLEOTIDE SEQUENCE [LARGE SCALE GENOMIC DNA]</scope>
    <source>
        <strain evidence="2 3">DSM 44892</strain>
    </source>
</reference>
<keyword evidence="1" id="KW-0732">Signal</keyword>
<sequence length="124" mass="12773">MKFSRLAAAATVATGAGAAVLLSGGTAAAATPSVDLDKGYAGVLLDRNETAIASQIDAGVLINLAVGDNWIVNLPDDSIWNTGGWTPVTGDQLFDEAAANNGVVGVWVTDPARYRAPLYVQSLW</sequence>
<dbReference type="AlphaFoldDB" id="A0A1G8SR59"/>
<dbReference type="EMBL" id="FNDN01000023">
    <property type="protein sequence ID" value="SDJ31623.1"/>
    <property type="molecule type" value="Genomic_DNA"/>
</dbReference>
<keyword evidence="3" id="KW-1185">Reference proteome</keyword>
<accession>A0A1G8SR59</accession>
<feature type="signal peptide" evidence="1">
    <location>
        <begin position="1"/>
        <end position="18"/>
    </location>
</feature>
<evidence type="ECO:0000313" key="2">
    <source>
        <dbReference type="EMBL" id="SDJ31623.1"/>
    </source>
</evidence>
<name>A0A1G8SR59_9NOCA</name>
<evidence type="ECO:0000313" key="3">
    <source>
        <dbReference type="Proteomes" id="UP000183263"/>
    </source>
</evidence>
<evidence type="ECO:0000256" key="1">
    <source>
        <dbReference type="SAM" id="SignalP"/>
    </source>
</evidence>
<proteinExistence type="predicted"/>
<dbReference type="Proteomes" id="UP000183263">
    <property type="component" value="Unassembled WGS sequence"/>
</dbReference>
<gene>
    <name evidence="2" type="ORF">SAMN05444695_12323</name>
</gene>
<protein>
    <submittedName>
        <fullName evidence="2">Uncharacterized protein</fullName>
    </submittedName>
</protein>
<dbReference type="OrthoDB" id="4485620at2"/>
<feature type="chain" id="PRO_5039025084" evidence="1">
    <location>
        <begin position="19"/>
        <end position="124"/>
    </location>
</feature>
<dbReference type="RefSeq" id="WP_139183369.1">
    <property type="nucleotide sequence ID" value="NZ_CP048813.1"/>
</dbReference>
<organism evidence="2 3">
    <name type="scientific">Rhodococcus triatomae</name>
    <dbReference type="NCBI Taxonomy" id="300028"/>
    <lineage>
        <taxon>Bacteria</taxon>
        <taxon>Bacillati</taxon>
        <taxon>Actinomycetota</taxon>
        <taxon>Actinomycetes</taxon>
        <taxon>Mycobacteriales</taxon>
        <taxon>Nocardiaceae</taxon>
        <taxon>Rhodococcus</taxon>
    </lineage>
</organism>